<dbReference type="InterPro" id="IPR036047">
    <property type="entry name" value="F-box-like_dom_sf"/>
</dbReference>
<dbReference type="InterPro" id="IPR057207">
    <property type="entry name" value="FBXL15_LRR"/>
</dbReference>
<dbReference type="Gene3D" id="3.80.10.10">
    <property type="entry name" value="Ribonuclease Inhibitor"/>
    <property type="match status" value="1"/>
</dbReference>
<evidence type="ECO:0000259" key="1">
    <source>
        <dbReference type="SMART" id="SM00256"/>
    </source>
</evidence>
<gene>
    <name evidence="2" type="primary">LOC110717513</name>
</gene>
<evidence type="ECO:0000313" key="2">
    <source>
        <dbReference type="EnsemblPlants" id="AUR62001910-RA:cds"/>
    </source>
</evidence>
<protein>
    <recommendedName>
        <fullName evidence="1">F-box domain-containing protein</fullName>
    </recommendedName>
</protein>
<dbReference type="SUPFAM" id="SSF81383">
    <property type="entry name" value="F-box domain"/>
    <property type="match status" value="1"/>
</dbReference>
<name>A0A803KSA2_CHEQI</name>
<dbReference type="KEGG" id="cqi:110717513"/>
<organism evidence="2 3">
    <name type="scientific">Chenopodium quinoa</name>
    <name type="common">Quinoa</name>
    <dbReference type="NCBI Taxonomy" id="63459"/>
    <lineage>
        <taxon>Eukaryota</taxon>
        <taxon>Viridiplantae</taxon>
        <taxon>Streptophyta</taxon>
        <taxon>Embryophyta</taxon>
        <taxon>Tracheophyta</taxon>
        <taxon>Spermatophyta</taxon>
        <taxon>Magnoliopsida</taxon>
        <taxon>eudicotyledons</taxon>
        <taxon>Gunneridae</taxon>
        <taxon>Pentapetalae</taxon>
        <taxon>Caryophyllales</taxon>
        <taxon>Chenopodiaceae</taxon>
        <taxon>Chenopodioideae</taxon>
        <taxon>Atripliceae</taxon>
        <taxon>Chenopodium</taxon>
    </lineage>
</organism>
<reference evidence="2" key="2">
    <citation type="submission" date="2021-03" db="UniProtKB">
        <authorList>
            <consortium name="EnsemblPlants"/>
        </authorList>
    </citation>
    <scope>IDENTIFICATION</scope>
</reference>
<dbReference type="SMR" id="A0A803KSA2"/>
<dbReference type="Pfam" id="PF12937">
    <property type="entry name" value="F-box-like"/>
    <property type="match status" value="1"/>
</dbReference>
<dbReference type="Gramene" id="AUR62001910-RA">
    <property type="protein sequence ID" value="AUR62001910-RA:cds"/>
    <property type="gene ID" value="AUR62001910"/>
</dbReference>
<feature type="domain" description="F-box" evidence="1">
    <location>
        <begin position="19"/>
        <end position="59"/>
    </location>
</feature>
<keyword evidence="3" id="KW-1185">Reference proteome</keyword>
<dbReference type="InterPro" id="IPR006553">
    <property type="entry name" value="Leu-rich_rpt_Cys-con_subtyp"/>
</dbReference>
<dbReference type="FunFam" id="3.80.10.10:FF:000925">
    <property type="entry name" value="F-box protein At5g67140"/>
    <property type="match status" value="1"/>
</dbReference>
<dbReference type="Proteomes" id="UP000596660">
    <property type="component" value="Unplaced"/>
</dbReference>
<dbReference type="PANTHER" id="PTHR13318">
    <property type="entry name" value="PARTNER OF PAIRED, ISOFORM B-RELATED"/>
    <property type="match status" value="1"/>
</dbReference>
<evidence type="ECO:0000313" key="3">
    <source>
        <dbReference type="Proteomes" id="UP000596660"/>
    </source>
</evidence>
<sequence>MRISEMGEMDIEESEIEKLPTDLLSHIFLLFSSFTDLAQASCVCKKWREGVKQSMGRRRSLSFSGCKMDDASTSRLVHLAFSLKELDISRSRWGCQITDYGLFEISMAKCIGNLTSISIWGMTGITDKGVVQLVSRATSLQHLNIGGTFITDESLFAIGNNCLHLKTIVLWSCRHVTEIGLLYLVNKCRKLQSINVWGTRVPLDCFIGLLTISPALQIKPVGLLPNAEAIPV</sequence>
<dbReference type="SUPFAM" id="SSF52047">
    <property type="entry name" value="RNI-like"/>
    <property type="match status" value="1"/>
</dbReference>
<dbReference type="OMA" id="FSGWKVD"/>
<accession>A0A803KSA2</accession>
<dbReference type="Pfam" id="PF25372">
    <property type="entry name" value="DUF7885"/>
    <property type="match status" value="1"/>
</dbReference>
<dbReference type="AlphaFoldDB" id="A0A803KSA2"/>
<dbReference type="EnsemblPlants" id="AUR62001910-RA">
    <property type="protein sequence ID" value="AUR62001910-RA:cds"/>
    <property type="gene ID" value="AUR62001910"/>
</dbReference>
<dbReference type="InterPro" id="IPR032675">
    <property type="entry name" value="LRR_dom_sf"/>
</dbReference>
<dbReference type="OrthoDB" id="550575at2759"/>
<dbReference type="Gene3D" id="1.20.1280.50">
    <property type="match status" value="1"/>
</dbReference>
<dbReference type="GO" id="GO:0019005">
    <property type="term" value="C:SCF ubiquitin ligase complex"/>
    <property type="evidence" value="ECO:0007669"/>
    <property type="project" value="TreeGrafter"/>
</dbReference>
<dbReference type="RefSeq" id="XP_021751925.1">
    <property type="nucleotide sequence ID" value="XM_021896233.1"/>
</dbReference>
<dbReference type="InterPro" id="IPR001810">
    <property type="entry name" value="F-box_dom"/>
</dbReference>
<dbReference type="SMART" id="SM00256">
    <property type="entry name" value="FBOX"/>
    <property type="match status" value="1"/>
</dbReference>
<reference evidence="2" key="1">
    <citation type="journal article" date="2017" name="Nature">
        <title>The genome of Chenopodium quinoa.</title>
        <authorList>
            <person name="Jarvis D.E."/>
            <person name="Ho Y.S."/>
            <person name="Lightfoot D.J."/>
            <person name="Schmoeckel S.M."/>
            <person name="Li B."/>
            <person name="Borm T.J.A."/>
            <person name="Ohyanagi H."/>
            <person name="Mineta K."/>
            <person name="Michell C.T."/>
            <person name="Saber N."/>
            <person name="Kharbatia N.M."/>
            <person name="Rupper R.R."/>
            <person name="Sharp A.R."/>
            <person name="Dally N."/>
            <person name="Boughton B.A."/>
            <person name="Woo Y.H."/>
            <person name="Gao G."/>
            <person name="Schijlen E.G.W.M."/>
            <person name="Guo X."/>
            <person name="Momin A.A."/>
            <person name="Negrao S."/>
            <person name="Al-Babili S."/>
            <person name="Gehring C."/>
            <person name="Roessner U."/>
            <person name="Jung C."/>
            <person name="Murphy K."/>
            <person name="Arold S.T."/>
            <person name="Gojobori T."/>
            <person name="van der Linden C.G."/>
            <person name="van Loo E.N."/>
            <person name="Jellen E.N."/>
            <person name="Maughan P.J."/>
            <person name="Tester M."/>
        </authorList>
    </citation>
    <scope>NUCLEOTIDE SEQUENCE [LARGE SCALE GENOMIC DNA]</scope>
    <source>
        <strain evidence="2">cv. PI 614886</strain>
    </source>
</reference>
<dbReference type="GO" id="GO:0031146">
    <property type="term" value="P:SCF-dependent proteasomal ubiquitin-dependent protein catabolic process"/>
    <property type="evidence" value="ECO:0007669"/>
    <property type="project" value="TreeGrafter"/>
</dbReference>
<dbReference type="GeneID" id="110717513"/>
<dbReference type="SMART" id="SM00367">
    <property type="entry name" value="LRR_CC"/>
    <property type="match status" value="4"/>
</dbReference>
<proteinExistence type="predicted"/>